<evidence type="ECO:0000259" key="1">
    <source>
        <dbReference type="Pfam" id="PF01048"/>
    </source>
</evidence>
<feature type="domain" description="Nucleoside phosphorylase" evidence="1">
    <location>
        <begin position="25"/>
        <end position="307"/>
    </location>
</feature>
<dbReference type="GO" id="GO:0009116">
    <property type="term" value="P:nucleoside metabolic process"/>
    <property type="evidence" value="ECO:0007669"/>
    <property type="project" value="InterPro"/>
</dbReference>
<name>A0A9W4PA84_9EURO</name>
<dbReference type="Gene3D" id="3.40.50.1580">
    <property type="entry name" value="Nucleoside phosphorylase domain"/>
    <property type="match status" value="1"/>
</dbReference>
<dbReference type="InterPro" id="IPR035994">
    <property type="entry name" value="Nucleoside_phosphorylase_sf"/>
</dbReference>
<evidence type="ECO:0000313" key="2">
    <source>
        <dbReference type="EMBL" id="CAG8909813.1"/>
    </source>
</evidence>
<dbReference type="InterPro" id="IPR000845">
    <property type="entry name" value="Nucleoside_phosphorylase_d"/>
</dbReference>
<sequence>MSHISPTKRHHSLTSRAAFSYEAYTIGIVCALEFEMSAVRYMLDKEHTRLPRKLGDSTVYILGELSGHNVILASLPGSQGKGAGAAIAKDMARTFPFIELRLMIGIGGGLPSGKDDIRLGDVVVSMPDGQHSGVVQYDLGKNTDDGIILKGFLWPPPEVLRSAVCIMRSDHRVSQSKIPEFMSAMFQKSDNLRVSYQRPVEADELFQSEYPHVPDEATCQQCDKAKLVHRQPRQPREPIPKIHYGLIASGDQVMKSASNAAEVDRRVSGDILCFEMEAAGIATEYSCIAIRGVSDYADSHKNDTWQHYAAAAAAGCAKELLSYVDVPQSSTTTETLGRHGSELSTGSLLAAQSIFRGQGVQNSGSGNISVGKDLNIGSK</sequence>
<dbReference type="PANTHER" id="PTHR46082">
    <property type="entry name" value="ATP/GTP-BINDING PROTEIN-RELATED"/>
    <property type="match status" value="1"/>
</dbReference>
<evidence type="ECO:0000313" key="3">
    <source>
        <dbReference type="Proteomes" id="UP001154252"/>
    </source>
</evidence>
<protein>
    <recommendedName>
        <fullName evidence="1">Nucleoside phosphorylase domain-containing protein</fullName>
    </recommendedName>
</protein>
<keyword evidence="3" id="KW-1185">Reference proteome</keyword>
<dbReference type="PANTHER" id="PTHR46082:SF11">
    <property type="entry name" value="AAA+ ATPASE DOMAIN-CONTAINING PROTEIN-RELATED"/>
    <property type="match status" value="1"/>
</dbReference>
<dbReference type="GO" id="GO:0003824">
    <property type="term" value="F:catalytic activity"/>
    <property type="evidence" value="ECO:0007669"/>
    <property type="project" value="InterPro"/>
</dbReference>
<dbReference type="Proteomes" id="UP001154252">
    <property type="component" value="Unassembled WGS sequence"/>
</dbReference>
<gene>
    <name evidence="2" type="ORF">PEGY_LOCUS10611</name>
</gene>
<reference evidence="2" key="1">
    <citation type="submission" date="2021-07" db="EMBL/GenBank/DDBJ databases">
        <authorList>
            <person name="Branca A.L. A."/>
        </authorList>
    </citation>
    <scope>NUCLEOTIDE SEQUENCE</scope>
</reference>
<dbReference type="AlphaFoldDB" id="A0A9W4PA84"/>
<proteinExistence type="predicted"/>
<dbReference type="InterPro" id="IPR053137">
    <property type="entry name" value="NLR-like"/>
</dbReference>
<dbReference type="EMBL" id="CAJVRC010000904">
    <property type="protein sequence ID" value="CAG8909813.1"/>
    <property type="molecule type" value="Genomic_DNA"/>
</dbReference>
<dbReference type="OrthoDB" id="1577640at2759"/>
<organism evidence="2 3">
    <name type="scientific">Penicillium egyptiacum</name>
    <dbReference type="NCBI Taxonomy" id="1303716"/>
    <lineage>
        <taxon>Eukaryota</taxon>
        <taxon>Fungi</taxon>
        <taxon>Dikarya</taxon>
        <taxon>Ascomycota</taxon>
        <taxon>Pezizomycotina</taxon>
        <taxon>Eurotiomycetes</taxon>
        <taxon>Eurotiomycetidae</taxon>
        <taxon>Eurotiales</taxon>
        <taxon>Aspergillaceae</taxon>
        <taxon>Penicillium</taxon>
    </lineage>
</organism>
<comment type="caution">
    <text evidence="2">The sequence shown here is derived from an EMBL/GenBank/DDBJ whole genome shotgun (WGS) entry which is preliminary data.</text>
</comment>
<dbReference type="SUPFAM" id="SSF53167">
    <property type="entry name" value="Purine and uridine phosphorylases"/>
    <property type="match status" value="1"/>
</dbReference>
<accession>A0A9W4PA84</accession>
<dbReference type="Pfam" id="PF01048">
    <property type="entry name" value="PNP_UDP_1"/>
    <property type="match status" value="1"/>
</dbReference>